<gene>
    <name evidence="2" type="ORF">C468_04649</name>
</gene>
<evidence type="ECO:0000256" key="1">
    <source>
        <dbReference type="SAM" id="MobiDB-lite"/>
    </source>
</evidence>
<feature type="compositionally biased region" description="Basic and acidic residues" evidence="1">
    <location>
        <begin position="21"/>
        <end position="36"/>
    </location>
</feature>
<name>M0P7Y1_9EURY</name>
<sequence>MAARRARRADDSPPGVARGVPPRERAESGTRDRADASAEGAGVDADTGPRSRSPGSGAGNLTVPRDDGEDVPVRASVTGLEHDEPREPGVEFVMESTAFGDLRIAFLTDPGGVRVVLIEHA</sequence>
<dbReference type="EMBL" id="AOJH01000035">
    <property type="protein sequence ID" value="EMA66267.1"/>
    <property type="molecule type" value="Genomic_DNA"/>
</dbReference>
<dbReference type="GO" id="GO:0051213">
    <property type="term" value="F:dioxygenase activity"/>
    <property type="evidence" value="ECO:0007669"/>
    <property type="project" value="UniProtKB-KW"/>
</dbReference>
<keyword evidence="3" id="KW-1185">Reference proteome</keyword>
<dbReference type="AlphaFoldDB" id="M0P7Y1"/>
<keyword evidence="2" id="KW-0560">Oxidoreductase</keyword>
<evidence type="ECO:0000313" key="2">
    <source>
        <dbReference type="EMBL" id="EMA66267.1"/>
    </source>
</evidence>
<reference evidence="2 3" key="1">
    <citation type="journal article" date="2014" name="PLoS Genet.">
        <title>Phylogenetically driven sequencing of extremely halophilic archaea reveals strategies for static and dynamic osmo-response.</title>
        <authorList>
            <person name="Becker E.A."/>
            <person name="Seitzer P.M."/>
            <person name="Tritt A."/>
            <person name="Larsen D."/>
            <person name="Krusor M."/>
            <person name="Yao A.I."/>
            <person name="Wu D."/>
            <person name="Madern D."/>
            <person name="Eisen J.A."/>
            <person name="Darling A.E."/>
            <person name="Facciotti M.T."/>
        </authorList>
    </citation>
    <scope>NUCLEOTIDE SEQUENCE [LARGE SCALE GENOMIC DNA]</scope>
    <source>
        <strain evidence="2 3">JCM 14978</strain>
    </source>
</reference>
<dbReference type="RefSeq" id="WP_008847670.1">
    <property type="nucleotide sequence ID" value="NZ_AOJH01000035.1"/>
</dbReference>
<keyword evidence="2" id="KW-0223">Dioxygenase</keyword>
<protein>
    <submittedName>
        <fullName evidence="2">Lyase/ dioxygenase</fullName>
    </submittedName>
</protein>
<keyword evidence="2" id="KW-0456">Lyase</keyword>
<dbReference type="PATRIC" id="fig|1230456.3.peg.903"/>
<feature type="region of interest" description="Disordered" evidence="1">
    <location>
        <begin position="1"/>
        <end position="88"/>
    </location>
</feature>
<organism evidence="2 3">
    <name type="scientific">Halorubrum kocurii JCM 14978</name>
    <dbReference type="NCBI Taxonomy" id="1230456"/>
    <lineage>
        <taxon>Archaea</taxon>
        <taxon>Methanobacteriati</taxon>
        <taxon>Methanobacteriota</taxon>
        <taxon>Stenosarchaea group</taxon>
        <taxon>Halobacteria</taxon>
        <taxon>Halobacteriales</taxon>
        <taxon>Haloferacaceae</taxon>
        <taxon>Halorubrum</taxon>
    </lineage>
</organism>
<dbReference type="OrthoDB" id="275292at2157"/>
<dbReference type="GO" id="GO:0016829">
    <property type="term" value="F:lyase activity"/>
    <property type="evidence" value="ECO:0007669"/>
    <property type="project" value="UniProtKB-KW"/>
</dbReference>
<dbReference type="Proteomes" id="UP000011546">
    <property type="component" value="Unassembled WGS sequence"/>
</dbReference>
<accession>M0P7Y1</accession>
<comment type="caution">
    <text evidence="2">The sequence shown here is derived from an EMBL/GenBank/DDBJ whole genome shotgun (WGS) entry which is preliminary data.</text>
</comment>
<evidence type="ECO:0000313" key="3">
    <source>
        <dbReference type="Proteomes" id="UP000011546"/>
    </source>
</evidence>
<proteinExistence type="predicted"/>